<evidence type="ECO:0000256" key="1">
    <source>
        <dbReference type="ARBA" id="ARBA00022801"/>
    </source>
</evidence>
<gene>
    <name evidence="3" type="ORF">ACFFRE_09075</name>
</gene>
<accession>A0ABV6C3M2</accession>
<sequence>MSSTRVRRGGRSTSRRGWCRRPGTLSAIRRSWTSCGQGSEVSSVGAHRGAPTGGRRGSRRGLLLLRAVSLLCLTASLLIASGIGVFYFHSAAGGRRLLREFYRELGARAASGSSGAGRCVSTLSSRGAVGELVAPSIGLVAPVTQGDGEAQLADAVGHVPTSVWPGGPGTSVLAGHDVTWFHDIKNLEPGQRIEFLSGCRSIVYTVIESRVVKEGSPLANVPGRLALVTCWPLNALWFTGQRLLVVAEEAGGATGVSPITAPAPPPVPRLSVPAALGRVDSLAANPTPLGTLTVAGAPAPSFNESPGPLDDAAEAQDLYFAALRAAEAGSGADWSMLAPGVPFSGAAPLDGASVVGFPSSLDTVLDVQDDHLAGAVLSVDLALDGKSSGTYAVTVTERVMGGALQLAGWQMRRL</sequence>
<protein>
    <submittedName>
        <fullName evidence="3">Class D sortase</fullName>
    </submittedName>
</protein>
<keyword evidence="1" id="KW-0378">Hydrolase</keyword>
<proteinExistence type="predicted"/>
<evidence type="ECO:0000313" key="4">
    <source>
        <dbReference type="Proteomes" id="UP001589788"/>
    </source>
</evidence>
<evidence type="ECO:0000313" key="3">
    <source>
        <dbReference type="EMBL" id="MFC0082293.1"/>
    </source>
</evidence>
<dbReference type="InterPro" id="IPR005754">
    <property type="entry name" value="Sortase"/>
</dbReference>
<evidence type="ECO:0000256" key="2">
    <source>
        <dbReference type="SAM" id="Phobius"/>
    </source>
</evidence>
<dbReference type="RefSeq" id="WP_377789837.1">
    <property type="nucleotide sequence ID" value="NZ_JBHLYQ010000087.1"/>
</dbReference>
<reference evidence="3 4" key="1">
    <citation type="submission" date="2024-09" db="EMBL/GenBank/DDBJ databases">
        <authorList>
            <person name="Sun Q."/>
            <person name="Mori K."/>
        </authorList>
    </citation>
    <scope>NUCLEOTIDE SEQUENCE [LARGE SCALE GENOMIC DNA]</scope>
    <source>
        <strain evidence="3 4">JCM 15389</strain>
    </source>
</reference>
<dbReference type="EMBL" id="JBHLYQ010000087">
    <property type="protein sequence ID" value="MFC0082293.1"/>
    <property type="molecule type" value="Genomic_DNA"/>
</dbReference>
<dbReference type="InterPro" id="IPR041999">
    <property type="entry name" value="Sortase_D_1"/>
</dbReference>
<keyword evidence="4" id="KW-1185">Reference proteome</keyword>
<keyword evidence="2" id="KW-1133">Transmembrane helix</keyword>
<dbReference type="CDD" id="cd05828">
    <property type="entry name" value="Sortase_D_1"/>
    <property type="match status" value="1"/>
</dbReference>
<keyword evidence="2" id="KW-0472">Membrane</keyword>
<keyword evidence="2" id="KW-0812">Transmembrane</keyword>
<dbReference type="SUPFAM" id="SSF63817">
    <property type="entry name" value="Sortase"/>
    <property type="match status" value="1"/>
</dbReference>
<dbReference type="Gene3D" id="2.40.260.10">
    <property type="entry name" value="Sortase"/>
    <property type="match status" value="1"/>
</dbReference>
<organism evidence="3 4">
    <name type="scientific">Aciditerrimonas ferrireducens</name>
    <dbReference type="NCBI Taxonomy" id="667306"/>
    <lineage>
        <taxon>Bacteria</taxon>
        <taxon>Bacillati</taxon>
        <taxon>Actinomycetota</taxon>
        <taxon>Acidimicrobiia</taxon>
        <taxon>Acidimicrobiales</taxon>
        <taxon>Acidimicrobiaceae</taxon>
        <taxon>Aciditerrimonas</taxon>
    </lineage>
</organism>
<dbReference type="InterPro" id="IPR023365">
    <property type="entry name" value="Sortase_dom-sf"/>
</dbReference>
<dbReference type="Pfam" id="PF04203">
    <property type="entry name" value="Sortase"/>
    <property type="match status" value="1"/>
</dbReference>
<feature type="transmembrane region" description="Helical" evidence="2">
    <location>
        <begin position="63"/>
        <end position="88"/>
    </location>
</feature>
<comment type="caution">
    <text evidence="3">The sequence shown here is derived from an EMBL/GenBank/DDBJ whole genome shotgun (WGS) entry which is preliminary data.</text>
</comment>
<dbReference type="Proteomes" id="UP001589788">
    <property type="component" value="Unassembled WGS sequence"/>
</dbReference>
<name>A0ABV6C3M2_9ACTN</name>